<sequence>MTVVRGVRAADHVGLSVPNLDQAVRFFVDVLGAEELFRHGPYGVSPERSVRQFARHPDSTVDGIAMLRLGPLNIELLQYSSPDQRTEWPSTSDHGGHHVAFYVDDLDAAVADLREAGVEVLGDPMDLAGPEAGPGNRFIFFRAPWGLFLELLSYPGGKAYESQTDRRLFDPRTVEPEPEPEPELRLGS</sequence>
<feature type="domain" description="VOC" evidence="3">
    <location>
        <begin position="9"/>
        <end position="154"/>
    </location>
</feature>
<evidence type="ECO:0000259" key="3">
    <source>
        <dbReference type="PROSITE" id="PS51819"/>
    </source>
</evidence>
<dbReference type="EMBL" id="CAFBOZ010000002">
    <property type="protein sequence ID" value="CAB4990665.1"/>
    <property type="molecule type" value="Genomic_DNA"/>
</dbReference>
<dbReference type="InterPro" id="IPR037523">
    <property type="entry name" value="VOC_core"/>
</dbReference>
<dbReference type="PANTHER" id="PTHR43048">
    <property type="entry name" value="METHYLMALONYL-COA EPIMERASE"/>
    <property type="match status" value="1"/>
</dbReference>
<dbReference type="AlphaFoldDB" id="A0A6J7NEG4"/>
<protein>
    <submittedName>
        <fullName evidence="4">Unannotated protein</fullName>
    </submittedName>
</protein>
<feature type="compositionally biased region" description="Basic and acidic residues" evidence="2">
    <location>
        <begin position="163"/>
        <end position="175"/>
    </location>
</feature>
<accession>A0A6J7NEG4</accession>
<proteinExistence type="predicted"/>
<dbReference type="PANTHER" id="PTHR43048:SF6">
    <property type="entry name" value="BLR8189 PROTEIN"/>
    <property type="match status" value="1"/>
</dbReference>
<evidence type="ECO:0000256" key="1">
    <source>
        <dbReference type="ARBA" id="ARBA00022723"/>
    </source>
</evidence>
<dbReference type="InterPro" id="IPR029068">
    <property type="entry name" value="Glyas_Bleomycin-R_OHBP_Dase"/>
</dbReference>
<dbReference type="SUPFAM" id="SSF54593">
    <property type="entry name" value="Glyoxalase/Bleomycin resistance protein/Dihydroxybiphenyl dioxygenase"/>
    <property type="match status" value="1"/>
</dbReference>
<dbReference type="InterPro" id="IPR051785">
    <property type="entry name" value="MMCE/EMCE_epimerase"/>
</dbReference>
<dbReference type="Pfam" id="PF13669">
    <property type="entry name" value="Glyoxalase_4"/>
    <property type="match status" value="1"/>
</dbReference>
<name>A0A6J7NEG4_9ZZZZ</name>
<feature type="region of interest" description="Disordered" evidence="2">
    <location>
        <begin position="163"/>
        <end position="188"/>
    </location>
</feature>
<dbReference type="PROSITE" id="PS51819">
    <property type="entry name" value="VOC"/>
    <property type="match status" value="1"/>
</dbReference>
<dbReference type="GO" id="GO:0046872">
    <property type="term" value="F:metal ion binding"/>
    <property type="evidence" value="ECO:0007669"/>
    <property type="project" value="UniProtKB-KW"/>
</dbReference>
<keyword evidence="1" id="KW-0479">Metal-binding</keyword>
<organism evidence="4">
    <name type="scientific">freshwater metagenome</name>
    <dbReference type="NCBI Taxonomy" id="449393"/>
    <lineage>
        <taxon>unclassified sequences</taxon>
        <taxon>metagenomes</taxon>
        <taxon>ecological metagenomes</taxon>
    </lineage>
</organism>
<dbReference type="GO" id="GO:0046491">
    <property type="term" value="P:L-methylmalonyl-CoA metabolic process"/>
    <property type="evidence" value="ECO:0007669"/>
    <property type="project" value="TreeGrafter"/>
</dbReference>
<gene>
    <name evidence="4" type="ORF">UFOPK3992_00024</name>
</gene>
<dbReference type="GO" id="GO:0004493">
    <property type="term" value="F:methylmalonyl-CoA epimerase activity"/>
    <property type="evidence" value="ECO:0007669"/>
    <property type="project" value="TreeGrafter"/>
</dbReference>
<evidence type="ECO:0000256" key="2">
    <source>
        <dbReference type="SAM" id="MobiDB-lite"/>
    </source>
</evidence>
<reference evidence="4" key="1">
    <citation type="submission" date="2020-05" db="EMBL/GenBank/DDBJ databases">
        <authorList>
            <person name="Chiriac C."/>
            <person name="Salcher M."/>
            <person name="Ghai R."/>
            <person name="Kavagutti S V."/>
        </authorList>
    </citation>
    <scope>NUCLEOTIDE SEQUENCE</scope>
</reference>
<dbReference type="Gene3D" id="3.10.180.10">
    <property type="entry name" value="2,3-Dihydroxybiphenyl 1,2-Dioxygenase, domain 1"/>
    <property type="match status" value="1"/>
</dbReference>
<evidence type="ECO:0000313" key="4">
    <source>
        <dbReference type="EMBL" id="CAB4990665.1"/>
    </source>
</evidence>